<dbReference type="CDD" id="cd07043">
    <property type="entry name" value="STAS_anti-anti-sigma_factors"/>
    <property type="match status" value="1"/>
</dbReference>
<evidence type="ECO:0000256" key="3">
    <source>
        <dbReference type="SAM" id="MobiDB-lite"/>
    </source>
</evidence>
<dbReference type="Proteomes" id="UP000325787">
    <property type="component" value="Chromosome"/>
</dbReference>
<name>A0A5Q0GYL6_SACSY</name>
<dbReference type="SUPFAM" id="SSF52091">
    <property type="entry name" value="SpoIIaa-like"/>
    <property type="match status" value="1"/>
</dbReference>
<feature type="region of interest" description="Disordered" evidence="3">
    <location>
        <begin position="1"/>
        <end position="39"/>
    </location>
</feature>
<accession>A0A5Q0GYL6</accession>
<dbReference type="InterPro" id="IPR036513">
    <property type="entry name" value="STAS_dom_sf"/>
</dbReference>
<evidence type="ECO:0000256" key="1">
    <source>
        <dbReference type="ARBA" id="ARBA00009013"/>
    </source>
</evidence>
<dbReference type="Gene3D" id="3.30.750.24">
    <property type="entry name" value="STAS domain"/>
    <property type="match status" value="1"/>
</dbReference>
<dbReference type="PROSITE" id="PS50801">
    <property type="entry name" value="STAS"/>
    <property type="match status" value="1"/>
</dbReference>
<evidence type="ECO:0000256" key="2">
    <source>
        <dbReference type="RuleBase" id="RU003749"/>
    </source>
</evidence>
<evidence type="ECO:0000313" key="6">
    <source>
        <dbReference type="Proteomes" id="UP000325787"/>
    </source>
</evidence>
<dbReference type="Pfam" id="PF01740">
    <property type="entry name" value="STAS"/>
    <property type="match status" value="1"/>
</dbReference>
<evidence type="ECO:0000259" key="4">
    <source>
        <dbReference type="PROSITE" id="PS50801"/>
    </source>
</evidence>
<protein>
    <recommendedName>
        <fullName evidence="2">Anti-sigma factor antagonist</fullName>
    </recommendedName>
</protein>
<dbReference type="AlphaFoldDB" id="A0A5Q0GYL6"/>
<dbReference type="NCBIfam" id="TIGR00377">
    <property type="entry name" value="ant_ant_sig"/>
    <property type="match status" value="1"/>
</dbReference>
<dbReference type="InterPro" id="IPR003658">
    <property type="entry name" value="Anti-sigma_ant"/>
</dbReference>
<gene>
    <name evidence="5" type="ORF">EKG83_17560</name>
</gene>
<sequence length="181" mass="19200">MGRAAPPRRQDGVGRGGPGPARRRSRTAPVLGRDLGGTPLSRCRRRAHPVACGGVEDRSDGGEPAALRVDRRVVDGTTVVAIAGEIDLDGEPTVRTALTDAIDESTGDACVVDLVAVTFLGSAGLTALLQAARHAHERHRSLRIVVDANRPVIRPIEITGLDDVLRLYHSVDEALHSHARP</sequence>
<dbReference type="KEGG" id="ssyi:EKG83_17560"/>
<feature type="domain" description="STAS" evidence="4">
    <location>
        <begin position="67"/>
        <end position="178"/>
    </location>
</feature>
<dbReference type="PANTHER" id="PTHR33495">
    <property type="entry name" value="ANTI-SIGMA FACTOR ANTAGONIST TM_1081-RELATED-RELATED"/>
    <property type="match status" value="1"/>
</dbReference>
<dbReference type="PANTHER" id="PTHR33495:SF2">
    <property type="entry name" value="ANTI-SIGMA FACTOR ANTAGONIST TM_1081-RELATED"/>
    <property type="match status" value="1"/>
</dbReference>
<dbReference type="GO" id="GO:0043856">
    <property type="term" value="F:anti-sigma factor antagonist activity"/>
    <property type="evidence" value="ECO:0007669"/>
    <property type="project" value="InterPro"/>
</dbReference>
<organism evidence="5 6">
    <name type="scientific">Saccharothrix syringae</name>
    <name type="common">Nocardiopsis syringae</name>
    <dbReference type="NCBI Taxonomy" id="103733"/>
    <lineage>
        <taxon>Bacteria</taxon>
        <taxon>Bacillati</taxon>
        <taxon>Actinomycetota</taxon>
        <taxon>Actinomycetes</taxon>
        <taxon>Pseudonocardiales</taxon>
        <taxon>Pseudonocardiaceae</taxon>
        <taxon>Saccharothrix</taxon>
    </lineage>
</organism>
<dbReference type="InterPro" id="IPR002645">
    <property type="entry name" value="STAS_dom"/>
</dbReference>
<dbReference type="OrthoDB" id="3393696at2"/>
<dbReference type="EMBL" id="CP034550">
    <property type="protein sequence ID" value="QFZ19018.1"/>
    <property type="molecule type" value="Genomic_DNA"/>
</dbReference>
<evidence type="ECO:0000313" key="5">
    <source>
        <dbReference type="EMBL" id="QFZ19018.1"/>
    </source>
</evidence>
<comment type="similarity">
    <text evidence="1 2">Belongs to the anti-sigma-factor antagonist family.</text>
</comment>
<reference evidence="6" key="1">
    <citation type="journal article" date="2021" name="Curr. Microbiol.">
        <title>Complete genome of nocamycin-producing strain Saccharothrix syringae NRRL B-16468 reveals the biosynthetic potential for secondary metabolites.</title>
        <authorList>
            <person name="Mo X."/>
            <person name="Yang S."/>
        </authorList>
    </citation>
    <scope>NUCLEOTIDE SEQUENCE [LARGE SCALE GENOMIC DNA]</scope>
    <source>
        <strain evidence="6">ATCC 51364 / DSM 43886 / JCM 6844 / KCTC 9398 / NBRC 14523 / NRRL B-16468 / INA 2240</strain>
    </source>
</reference>
<keyword evidence="6" id="KW-1185">Reference proteome</keyword>
<proteinExistence type="inferred from homology"/>